<dbReference type="InterPro" id="IPR045851">
    <property type="entry name" value="AMP-bd_C_sf"/>
</dbReference>
<dbReference type="Gene3D" id="2.30.38.10">
    <property type="entry name" value="Luciferase, Domain 3"/>
    <property type="match status" value="1"/>
</dbReference>
<evidence type="ECO:0000313" key="5">
    <source>
        <dbReference type="Proteomes" id="UP001596317"/>
    </source>
</evidence>
<evidence type="ECO:0000259" key="3">
    <source>
        <dbReference type="Pfam" id="PF13193"/>
    </source>
</evidence>
<name>A0ABW1ZGU2_9DEIO</name>
<evidence type="ECO:0000313" key="4">
    <source>
        <dbReference type="EMBL" id="MFC6659260.1"/>
    </source>
</evidence>
<dbReference type="RefSeq" id="WP_380053815.1">
    <property type="nucleotide sequence ID" value="NZ_JBHSWB010000001.1"/>
</dbReference>
<comment type="similarity">
    <text evidence="1">Belongs to the ATP-dependent AMP-binding enzyme family.</text>
</comment>
<dbReference type="InterPro" id="IPR025110">
    <property type="entry name" value="AMP-bd_C"/>
</dbReference>
<feature type="domain" description="AMP-binding enzyme C-terminal" evidence="3">
    <location>
        <begin position="58"/>
        <end position="130"/>
    </location>
</feature>
<proteinExistence type="inferred from homology"/>
<reference evidence="5" key="1">
    <citation type="journal article" date="2019" name="Int. J. Syst. Evol. Microbiol.">
        <title>The Global Catalogue of Microorganisms (GCM) 10K type strain sequencing project: providing services to taxonomists for standard genome sequencing and annotation.</title>
        <authorList>
            <consortium name="The Broad Institute Genomics Platform"/>
            <consortium name="The Broad Institute Genome Sequencing Center for Infectious Disease"/>
            <person name="Wu L."/>
            <person name="Ma J."/>
        </authorList>
    </citation>
    <scope>NUCLEOTIDE SEQUENCE [LARGE SCALE GENOMIC DNA]</scope>
    <source>
        <strain evidence="5">CCUG 63830</strain>
    </source>
</reference>
<sequence length="149" mass="15840">MQVRTAPDGQLQVRGLLSRGWLNTGDLGTLDPAGRVHLRGRADDLMIVGGENVWPAQLEAVLGAQPGVRACAVFGVPCAEYGQAPLAFVELAPEGGGAATLHQRLAEVLPRRLRPRLTVLPALPRTETGKVARAELRARLSEASLLVAR</sequence>
<dbReference type="Gene3D" id="3.30.300.30">
    <property type="match status" value="1"/>
</dbReference>
<protein>
    <recommendedName>
        <fullName evidence="3">AMP-binding enzyme C-terminal domain-containing protein</fullName>
    </recommendedName>
</protein>
<comment type="caution">
    <text evidence="4">The sequence shown here is derived from an EMBL/GenBank/DDBJ whole genome shotgun (WGS) entry which is preliminary data.</text>
</comment>
<dbReference type="SUPFAM" id="SSF56801">
    <property type="entry name" value="Acetyl-CoA synthetase-like"/>
    <property type="match status" value="1"/>
</dbReference>
<dbReference type="PANTHER" id="PTHR43201:SF5">
    <property type="entry name" value="MEDIUM-CHAIN ACYL-COA LIGASE ACSF2, MITOCHONDRIAL"/>
    <property type="match status" value="1"/>
</dbReference>
<keyword evidence="2" id="KW-0436">Ligase</keyword>
<dbReference type="EMBL" id="JBHSWB010000001">
    <property type="protein sequence ID" value="MFC6659260.1"/>
    <property type="molecule type" value="Genomic_DNA"/>
</dbReference>
<evidence type="ECO:0000256" key="1">
    <source>
        <dbReference type="ARBA" id="ARBA00006432"/>
    </source>
</evidence>
<dbReference type="Proteomes" id="UP001596317">
    <property type="component" value="Unassembled WGS sequence"/>
</dbReference>
<keyword evidence="5" id="KW-1185">Reference proteome</keyword>
<accession>A0ABW1ZGU2</accession>
<evidence type="ECO:0000256" key="2">
    <source>
        <dbReference type="ARBA" id="ARBA00022598"/>
    </source>
</evidence>
<dbReference type="PANTHER" id="PTHR43201">
    <property type="entry name" value="ACYL-COA SYNTHETASE"/>
    <property type="match status" value="1"/>
</dbReference>
<gene>
    <name evidence="4" type="ORF">ACFP90_01930</name>
</gene>
<organism evidence="4 5">
    <name type="scientific">Deinococcus multiflagellatus</name>
    <dbReference type="NCBI Taxonomy" id="1656887"/>
    <lineage>
        <taxon>Bacteria</taxon>
        <taxon>Thermotogati</taxon>
        <taxon>Deinococcota</taxon>
        <taxon>Deinococci</taxon>
        <taxon>Deinococcales</taxon>
        <taxon>Deinococcaceae</taxon>
        <taxon>Deinococcus</taxon>
    </lineage>
</organism>
<dbReference type="Pfam" id="PF13193">
    <property type="entry name" value="AMP-binding_C"/>
    <property type="match status" value="1"/>
</dbReference>